<dbReference type="Proteomes" id="UP000598297">
    <property type="component" value="Unassembled WGS sequence"/>
</dbReference>
<accession>A0A964XPN8</accession>
<feature type="domain" description="DUF4097" evidence="1">
    <location>
        <begin position="75"/>
        <end position="264"/>
    </location>
</feature>
<evidence type="ECO:0000313" key="3">
    <source>
        <dbReference type="Proteomes" id="UP000598297"/>
    </source>
</evidence>
<protein>
    <submittedName>
        <fullName evidence="2">DUF4097 family beta strand repeat protein</fullName>
    </submittedName>
</protein>
<dbReference type="Pfam" id="PF13349">
    <property type="entry name" value="DUF4097"/>
    <property type="match status" value="1"/>
</dbReference>
<name>A0A964XPN8_9ACTN</name>
<proteinExistence type="predicted"/>
<dbReference type="Gene3D" id="2.160.20.120">
    <property type="match status" value="1"/>
</dbReference>
<evidence type="ECO:0000259" key="1">
    <source>
        <dbReference type="Pfam" id="PF13349"/>
    </source>
</evidence>
<keyword evidence="3" id="KW-1185">Reference proteome</keyword>
<reference evidence="2" key="1">
    <citation type="submission" date="2020-01" db="EMBL/GenBank/DDBJ databases">
        <title>Whole-genome analyses of novel actinobacteria.</title>
        <authorList>
            <person name="Sahin N."/>
        </authorList>
    </citation>
    <scope>NUCLEOTIDE SEQUENCE</scope>
    <source>
        <strain evidence="2">YC537</strain>
    </source>
</reference>
<dbReference type="RefSeq" id="WP_161705941.1">
    <property type="nucleotide sequence ID" value="NZ_JAAAHS010000673.1"/>
</dbReference>
<dbReference type="InterPro" id="IPR025164">
    <property type="entry name" value="Toastrack_DUF4097"/>
</dbReference>
<feature type="non-terminal residue" evidence="2">
    <location>
        <position position="317"/>
    </location>
</feature>
<comment type="caution">
    <text evidence="2">The sequence shown here is derived from an EMBL/GenBank/DDBJ whole genome shotgun (WGS) entry which is preliminary data.</text>
</comment>
<gene>
    <name evidence="2" type="ORF">GUY60_37315</name>
</gene>
<dbReference type="OrthoDB" id="3252095at2"/>
<evidence type="ECO:0000313" key="2">
    <source>
        <dbReference type="EMBL" id="NBE56979.1"/>
    </source>
</evidence>
<dbReference type="EMBL" id="JAAAHS010000673">
    <property type="protein sequence ID" value="NBE56979.1"/>
    <property type="molecule type" value="Genomic_DNA"/>
</dbReference>
<dbReference type="AlphaFoldDB" id="A0A964XPN8"/>
<sequence>MPAFETPEPIAVTLELEAGSAHITAGKRTDTVVEVLPRDGSDDNDMRAVEQTQVSFSGGRLVVKAPKKRSPFGKPGFIEVTVELPAGSDVRGTTAMGGLFCSGRIGDVRLKTSLGDLQVDEAAAAELRTDHGDIRLTRATGDVDITGSGRIAVGTVAGAATVKNSNGGTEIREVTGALTTDAANGDISVGIAHGAVGAKCANGRIEVGVAHAGVDAEAASGHIRVSDAIRGRIDLRTSVGNLEVGIHEDTAAWLDVQATYGTVRNALGSATAPAGGDETVEVCARTSAADGAPTGIVHSAGYHLKITTEGKRVTALH</sequence>
<organism evidence="2 3">
    <name type="scientific">Streptomyces boluensis</name>
    <dbReference type="NCBI Taxonomy" id="1775135"/>
    <lineage>
        <taxon>Bacteria</taxon>
        <taxon>Bacillati</taxon>
        <taxon>Actinomycetota</taxon>
        <taxon>Actinomycetes</taxon>
        <taxon>Kitasatosporales</taxon>
        <taxon>Streptomycetaceae</taxon>
        <taxon>Streptomyces</taxon>
    </lineage>
</organism>